<dbReference type="Proteomes" id="UP000681340">
    <property type="component" value="Unassembled WGS sequence"/>
</dbReference>
<keyword evidence="4" id="KW-1185">Reference proteome</keyword>
<accession>A0A919S623</accession>
<comment type="caution">
    <text evidence="3">The sequence shown here is derived from an EMBL/GenBank/DDBJ whole genome shotgun (WGS) entry which is preliminary data.</text>
</comment>
<dbReference type="EMBL" id="BOQL01000014">
    <property type="protein sequence ID" value="GIM64828.1"/>
    <property type="molecule type" value="Genomic_DNA"/>
</dbReference>
<sequence length="330" mass="34679">MAEDLKDLFAEFRADTVWEVRPPGADRVRRTVRRRRTATAAFAGVLLLALSGTVVLLGFPSRPTTPANRDSLTQAELDRLTGLADRAVTAGNPGPAVFSRRGPVTGNLSATEQIYLGRIDLQIACAGTGSVTLLVRGRPGSESGSTAPVEVARITARCSATPVPAGATFVLGQFLDITVELVDAGSACGRAGFAYRATSDTGKPAARSEANDPSGVLPQDLPPGSGWGGGGEVGNRRLYAGWEPLNGDFRLAVACAGTGTLRIRLRQARSAADPDGTVFATKTWTAPCQYPPRRQDLVVGVISNRQVDLSLTYESTSPAPGDAAYQFLPR</sequence>
<evidence type="ECO:0000313" key="4">
    <source>
        <dbReference type="Proteomes" id="UP000681340"/>
    </source>
</evidence>
<feature type="transmembrane region" description="Helical" evidence="2">
    <location>
        <begin position="37"/>
        <end position="59"/>
    </location>
</feature>
<keyword evidence="2" id="KW-0472">Membrane</keyword>
<keyword evidence="2" id="KW-1133">Transmembrane helix</keyword>
<feature type="region of interest" description="Disordered" evidence="1">
    <location>
        <begin position="199"/>
        <end position="229"/>
    </location>
</feature>
<reference evidence="3" key="1">
    <citation type="submission" date="2021-03" db="EMBL/GenBank/DDBJ databases">
        <title>Whole genome shotgun sequence of Actinoplanes auranticolor NBRC 12245.</title>
        <authorList>
            <person name="Komaki H."/>
            <person name="Tamura T."/>
        </authorList>
    </citation>
    <scope>NUCLEOTIDE SEQUENCE</scope>
    <source>
        <strain evidence="3">NBRC 12245</strain>
    </source>
</reference>
<name>A0A919S623_9ACTN</name>
<protein>
    <submittedName>
        <fullName evidence="3">Uncharacterized protein</fullName>
    </submittedName>
</protein>
<gene>
    <name evidence="3" type="ORF">Aau02nite_12900</name>
</gene>
<organism evidence="3 4">
    <name type="scientific">Actinoplanes auranticolor</name>
    <dbReference type="NCBI Taxonomy" id="47988"/>
    <lineage>
        <taxon>Bacteria</taxon>
        <taxon>Bacillati</taxon>
        <taxon>Actinomycetota</taxon>
        <taxon>Actinomycetes</taxon>
        <taxon>Micromonosporales</taxon>
        <taxon>Micromonosporaceae</taxon>
        <taxon>Actinoplanes</taxon>
    </lineage>
</organism>
<evidence type="ECO:0000256" key="1">
    <source>
        <dbReference type="SAM" id="MobiDB-lite"/>
    </source>
</evidence>
<evidence type="ECO:0000256" key="2">
    <source>
        <dbReference type="SAM" id="Phobius"/>
    </source>
</evidence>
<dbReference type="AlphaFoldDB" id="A0A919S623"/>
<evidence type="ECO:0000313" key="3">
    <source>
        <dbReference type="EMBL" id="GIM64828.1"/>
    </source>
</evidence>
<proteinExistence type="predicted"/>
<keyword evidence="2" id="KW-0812">Transmembrane</keyword>
<dbReference type="RefSeq" id="WP_212987371.1">
    <property type="nucleotide sequence ID" value="NZ_BAABEA010000003.1"/>
</dbReference>